<organism evidence="2">
    <name type="scientific">Aphanomyces stellatus</name>
    <dbReference type="NCBI Taxonomy" id="120398"/>
    <lineage>
        <taxon>Eukaryota</taxon>
        <taxon>Sar</taxon>
        <taxon>Stramenopiles</taxon>
        <taxon>Oomycota</taxon>
        <taxon>Saprolegniomycetes</taxon>
        <taxon>Saprolegniales</taxon>
        <taxon>Verrucalvaceae</taxon>
        <taxon>Aphanomyces</taxon>
    </lineage>
</organism>
<evidence type="ECO:0000256" key="1">
    <source>
        <dbReference type="SAM" id="Phobius"/>
    </source>
</evidence>
<feature type="non-terminal residue" evidence="2">
    <location>
        <position position="280"/>
    </location>
</feature>
<keyword evidence="1" id="KW-1133">Transmembrane helix</keyword>
<proteinExistence type="predicted"/>
<feature type="transmembrane region" description="Helical" evidence="1">
    <location>
        <begin position="103"/>
        <end position="126"/>
    </location>
</feature>
<sequence>MEVVIDKINMGIPTKTSTCMQVLPALSTMAVVNVGLSFPAFGWSFATIYSLTHPSSTVVLRHKFLYWCETLFVINYTAGFVGLVALVIFGIRLKLQFECIDSTWGIVVWVTNFLLVLLIGIQWVIFDQFRTHQKQQLGAPNELEHVGSWKLRRWLSALIGKKAKSNSELRVNLYAAVKRERTVEVEALLAKAMQGLASEGERNMFFWTLYTTPPMVLSSNIVLFYKQLLLVEKEMKGEGNNSNKMLKKEDEDVEERTCELKMKKDPSEAKTIEKNCACEI</sequence>
<gene>
    <name evidence="2" type="ORF">As57867_024829</name>
</gene>
<feature type="transmembrane region" description="Helical" evidence="1">
    <location>
        <begin position="64"/>
        <end position="91"/>
    </location>
</feature>
<feature type="transmembrane region" description="Helical" evidence="1">
    <location>
        <begin position="30"/>
        <end position="52"/>
    </location>
</feature>
<evidence type="ECO:0000313" key="2">
    <source>
        <dbReference type="EMBL" id="KAF0683011.1"/>
    </source>
</evidence>
<keyword evidence="1" id="KW-0812">Transmembrane</keyword>
<accession>A0A6A4XF87</accession>
<reference evidence="2" key="1">
    <citation type="submission" date="2019-06" db="EMBL/GenBank/DDBJ databases">
        <title>Genomics analysis of Aphanomyces spp. identifies a new class of oomycete effector associated with host adaptation.</title>
        <authorList>
            <person name="Gaulin E."/>
        </authorList>
    </citation>
    <scope>NUCLEOTIDE SEQUENCE</scope>
    <source>
        <strain evidence="2">CBS 578.67</strain>
    </source>
</reference>
<dbReference type="AlphaFoldDB" id="A0A6A4XF87"/>
<protein>
    <submittedName>
        <fullName evidence="2">Uncharacterized protein</fullName>
    </submittedName>
</protein>
<dbReference type="EMBL" id="VJMH01007462">
    <property type="protein sequence ID" value="KAF0683011.1"/>
    <property type="molecule type" value="Genomic_DNA"/>
</dbReference>
<keyword evidence="1" id="KW-0472">Membrane</keyword>
<name>A0A6A4XF87_9STRA</name>
<comment type="caution">
    <text evidence="2">The sequence shown here is derived from an EMBL/GenBank/DDBJ whole genome shotgun (WGS) entry which is preliminary data.</text>
</comment>